<feature type="transmembrane region" description="Helical" evidence="12">
    <location>
        <begin position="12"/>
        <end position="31"/>
    </location>
</feature>
<dbReference type="InterPro" id="IPR017979">
    <property type="entry name" value="GPCR_3_CS"/>
</dbReference>
<dbReference type="PROSITE" id="PS50259">
    <property type="entry name" value="G_PROTEIN_RECEP_F3_4"/>
    <property type="match status" value="1"/>
</dbReference>
<comment type="subcellular location">
    <subcellularLocation>
        <location evidence="1">Cell membrane</location>
        <topology evidence="1">Multi-pass membrane protein</topology>
    </subcellularLocation>
</comment>
<name>A0AAW1B4Z1_CROAD</name>
<dbReference type="EMBL" id="JAOTOJ010000008">
    <property type="protein sequence ID" value="KAK9397159.1"/>
    <property type="molecule type" value="Genomic_DNA"/>
</dbReference>
<gene>
    <name evidence="14" type="ORF">NXF25_020520</name>
</gene>
<keyword evidence="9 14" id="KW-0675">Receptor</keyword>
<keyword evidence="4 12" id="KW-0812">Transmembrane</keyword>
<proteinExistence type="inferred from homology"/>
<dbReference type="InterPro" id="IPR028082">
    <property type="entry name" value="Peripla_BP_I"/>
</dbReference>
<evidence type="ECO:0000256" key="1">
    <source>
        <dbReference type="ARBA" id="ARBA00004651"/>
    </source>
</evidence>
<evidence type="ECO:0000313" key="15">
    <source>
        <dbReference type="Proteomes" id="UP001474421"/>
    </source>
</evidence>
<feature type="transmembrane region" description="Helical" evidence="12">
    <location>
        <begin position="813"/>
        <end position="833"/>
    </location>
</feature>
<feature type="domain" description="G-protein coupled receptors family 3 profile" evidence="13">
    <location>
        <begin position="619"/>
        <end position="883"/>
    </location>
</feature>
<sequence>MREHRNLSLQDIFEFPILTLILLFLLFPHTVSQTQDAKCRVWHSPPRVHRYSQSEDFIYGGIISLSIVEGKKMDFIQLPLEPALSEIVVTENYQQILALAFAVKEINENTRMLPNITLGFNIYDSYLSSKWTYHAAIQFLSSKNNLVPNYKCGIQDTLLAVTEDLTSERSHRKPNILGIYKIPQFIYGSGMVVTEKDNLLYYFQMIPNVLYQYRGIMKLIQHFNWNWIGFFIANGMHLESVMNVIIPEFAKNGICTANIYTFILCHGENHMKCLEQSYYEVMNSETNVMVFSGDMRSMIFLRWLLSFKFECLIEKSKGHVWFMIAGMELKNIIAASERPILEFHGSYSFTVHSEEIQGFQQFLQKRNPLNSQGDGFIKDFWARTFDCPFQDSRFHPKNRDACTGMEKLENLPEHIFPVRISGQSYSIYNAVYAVAHALHAIYASVSRHKVMDGRERRKHLIQQLWQLSHLLKTLSFNNSARDKISFDQEGSLLARFDIINWVTFPNQSFIGVKVGRMDPWAPPHKQLTIKAEEIVWHHGFNQSQPISVCNANCQPGYQKETKEEEPFCCYNCVPCPKGWISNKRDMDNCFKCPQNQYANKEQNTCIPKVISYLSYEEPLGISIAICTVLLSAITVQILKTFWKHHNTHIVKANNRDLSYLLLISLLLCFLCPLLFLGRPITITCHLRQTTFGVIFTMAVSCVLTKTLIVFLAFMAKHPGSKMKKWTGRKLAIFIVFSCTFPQVGICIVWLATSPPFPDSDMLSMSEKIVLQCNESSPIMFYLVLCYLGLLAIASFAVAFFARRLPDTFNEAKFITFSMLVFCNVWLTFVPTYLSTKGKYMVTVEIFSILTSGSGLLGCIFAPKCYIILLRPELNKREHLISHKT</sequence>
<evidence type="ECO:0000256" key="10">
    <source>
        <dbReference type="ARBA" id="ARBA00023180"/>
    </source>
</evidence>
<evidence type="ECO:0000256" key="9">
    <source>
        <dbReference type="ARBA" id="ARBA00023170"/>
    </source>
</evidence>
<evidence type="ECO:0000256" key="4">
    <source>
        <dbReference type="ARBA" id="ARBA00022692"/>
    </source>
</evidence>
<dbReference type="AlphaFoldDB" id="A0AAW1B4Z1"/>
<evidence type="ECO:0000256" key="5">
    <source>
        <dbReference type="ARBA" id="ARBA00022729"/>
    </source>
</evidence>
<evidence type="ECO:0000256" key="3">
    <source>
        <dbReference type="ARBA" id="ARBA00022475"/>
    </source>
</evidence>
<dbReference type="InterPro" id="IPR004073">
    <property type="entry name" value="GPCR_3_vmron_rcpt_2"/>
</dbReference>
<evidence type="ECO:0000256" key="11">
    <source>
        <dbReference type="ARBA" id="ARBA00023224"/>
    </source>
</evidence>
<keyword evidence="7" id="KW-0297">G-protein coupled receptor</keyword>
<evidence type="ECO:0000256" key="6">
    <source>
        <dbReference type="ARBA" id="ARBA00022989"/>
    </source>
</evidence>
<feature type="transmembrane region" description="Helical" evidence="12">
    <location>
        <begin position="689"/>
        <end position="714"/>
    </location>
</feature>
<feature type="transmembrane region" description="Helical" evidence="12">
    <location>
        <begin position="778"/>
        <end position="801"/>
    </location>
</feature>
<comment type="similarity">
    <text evidence="2">Belongs to the G-protein coupled receptor 3 family.</text>
</comment>
<evidence type="ECO:0000256" key="2">
    <source>
        <dbReference type="ARBA" id="ARBA00007242"/>
    </source>
</evidence>
<dbReference type="InterPro" id="IPR011500">
    <property type="entry name" value="GPCR_3_9-Cys_dom"/>
</dbReference>
<evidence type="ECO:0000256" key="12">
    <source>
        <dbReference type="SAM" id="Phobius"/>
    </source>
</evidence>
<evidence type="ECO:0000256" key="8">
    <source>
        <dbReference type="ARBA" id="ARBA00023136"/>
    </source>
</evidence>
<organism evidence="14 15">
    <name type="scientific">Crotalus adamanteus</name>
    <name type="common">Eastern diamondback rattlesnake</name>
    <dbReference type="NCBI Taxonomy" id="8729"/>
    <lineage>
        <taxon>Eukaryota</taxon>
        <taxon>Metazoa</taxon>
        <taxon>Chordata</taxon>
        <taxon>Craniata</taxon>
        <taxon>Vertebrata</taxon>
        <taxon>Euteleostomi</taxon>
        <taxon>Lepidosauria</taxon>
        <taxon>Squamata</taxon>
        <taxon>Bifurcata</taxon>
        <taxon>Unidentata</taxon>
        <taxon>Episquamata</taxon>
        <taxon>Toxicofera</taxon>
        <taxon>Serpentes</taxon>
        <taxon>Colubroidea</taxon>
        <taxon>Viperidae</taxon>
        <taxon>Crotalinae</taxon>
        <taxon>Crotalus</taxon>
    </lineage>
</organism>
<dbReference type="Pfam" id="PF00003">
    <property type="entry name" value="7tm_3"/>
    <property type="match status" value="1"/>
</dbReference>
<dbReference type="Gene3D" id="3.40.50.2300">
    <property type="match status" value="2"/>
</dbReference>
<feature type="transmembrane region" description="Helical" evidence="12">
    <location>
        <begin position="619"/>
        <end position="638"/>
    </location>
</feature>
<keyword evidence="10" id="KW-0325">Glycoprotein</keyword>
<dbReference type="Gene3D" id="2.10.50.30">
    <property type="entry name" value="GPCR, family 3, nine cysteines domain"/>
    <property type="match status" value="1"/>
</dbReference>
<dbReference type="CDD" id="cd15283">
    <property type="entry name" value="7tmC_V2R_pheromone"/>
    <property type="match status" value="1"/>
</dbReference>
<dbReference type="InterPro" id="IPR000068">
    <property type="entry name" value="GPCR_3_Ca_sens_rcpt-rel"/>
</dbReference>
<evidence type="ECO:0000259" key="13">
    <source>
        <dbReference type="PROSITE" id="PS50259"/>
    </source>
</evidence>
<dbReference type="PANTHER" id="PTHR24061">
    <property type="entry name" value="CALCIUM-SENSING RECEPTOR-RELATED"/>
    <property type="match status" value="1"/>
</dbReference>
<dbReference type="PROSITE" id="PS00981">
    <property type="entry name" value="G_PROTEIN_RECEP_F3_3"/>
    <property type="match status" value="1"/>
</dbReference>
<dbReference type="Proteomes" id="UP001474421">
    <property type="component" value="Unassembled WGS sequence"/>
</dbReference>
<accession>A0AAW1B4Z1</accession>
<feature type="transmembrane region" description="Helical" evidence="12">
    <location>
        <begin position="845"/>
        <end position="868"/>
    </location>
</feature>
<keyword evidence="15" id="KW-1185">Reference proteome</keyword>
<keyword evidence="8 12" id="KW-0472">Membrane</keyword>
<feature type="transmembrane region" description="Helical" evidence="12">
    <location>
        <begin position="659"/>
        <end position="677"/>
    </location>
</feature>
<dbReference type="PRINTS" id="PR01535">
    <property type="entry name" value="VOMERONASL2R"/>
</dbReference>
<evidence type="ECO:0000313" key="14">
    <source>
        <dbReference type="EMBL" id="KAK9397159.1"/>
    </source>
</evidence>
<keyword evidence="3" id="KW-1003">Cell membrane</keyword>
<keyword evidence="6 12" id="KW-1133">Transmembrane helix</keyword>
<dbReference type="InterPro" id="IPR038550">
    <property type="entry name" value="GPCR_3_9-Cys_sf"/>
</dbReference>
<keyword evidence="11" id="KW-0807">Transducer</keyword>
<dbReference type="InterPro" id="IPR017978">
    <property type="entry name" value="GPCR_3_C"/>
</dbReference>
<dbReference type="GO" id="GO:0004930">
    <property type="term" value="F:G protein-coupled receptor activity"/>
    <property type="evidence" value="ECO:0007669"/>
    <property type="project" value="UniProtKB-KW"/>
</dbReference>
<reference evidence="14 15" key="1">
    <citation type="journal article" date="2024" name="Proc. Natl. Acad. Sci. U.S.A.">
        <title>The genetic regulatory architecture and epigenomic basis for age-related changes in rattlesnake venom.</title>
        <authorList>
            <person name="Hogan M.P."/>
            <person name="Holding M.L."/>
            <person name="Nystrom G.S."/>
            <person name="Colston T.J."/>
            <person name="Bartlett D.A."/>
            <person name="Mason A.J."/>
            <person name="Ellsworth S.A."/>
            <person name="Rautsaw R.M."/>
            <person name="Lawrence K.C."/>
            <person name="Strickland J.L."/>
            <person name="He B."/>
            <person name="Fraser P."/>
            <person name="Margres M.J."/>
            <person name="Gilbert D.M."/>
            <person name="Gibbs H.L."/>
            <person name="Parkinson C.L."/>
            <person name="Rokyta D.R."/>
        </authorList>
    </citation>
    <scope>NUCLEOTIDE SEQUENCE [LARGE SCALE GENOMIC DNA]</scope>
    <source>
        <strain evidence="14">DRR0105</strain>
    </source>
</reference>
<dbReference type="FunFam" id="2.10.50.30:FF:000002">
    <property type="entry name" value="Vomeronasal 2 receptor, h1"/>
    <property type="match status" value="1"/>
</dbReference>
<feature type="transmembrane region" description="Helical" evidence="12">
    <location>
        <begin position="730"/>
        <end position="751"/>
    </location>
</feature>
<dbReference type="GO" id="GO:0005886">
    <property type="term" value="C:plasma membrane"/>
    <property type="evidence" value="ECO:0007669"/>
    <property type="project" value="UniProtKB-SubCell"/>
</dbReference>
<dbReference type="InterPro" id="IPR001828">
    <property type="entry name" value="ANF_lig-bd_rcpt"/>
</dbReference>
<protein>
    <submittedName>
        <fullName evidence="14">Type-2 vomeronasal receptor</fullName>
    </submittedName>
</protein>
<dbReference type="Pfam" id="PF07562">
    <property type="entry name" value="NCD3G"/>
    <property type="match status" value="1"/>
</dbReference>
<dbReference type="InterPro" id="IPR000337">
    <property type="entry name" value="GPCR_3"/>
</dbReference>
<keyword evidence="5" id="KW-0732">Signal</keyword>
<dbReference type="PANTHER" id="PTHR24061:SF599">
    <property type="entry name" value="G-PROTEIN COUPLED RECEPTORS FAMILY 3 PROFILE DOMAIN-CONTAINING PROTEIN"/>
    <property type="match status" value="1"/>
</dbReference>
<dbReference type="SUPFAM" id="SSF53822">
    <property type="entry name" value="Periplasmic binding protein-like I"/>
    <property type="match status" value="1"/>
</dbReference>
<evidence type="ECO:0000256" key="7">
    <source>
        <dbReference type="ARBA" id="ARBA00023040"/>
    </source>
</evidence>
<dbReference type="Pfam" id="PF01094">
    <property type="entry name" value="ANF_receptor"/>
    <property type="match status" value="1"/>
</dbReference>
<comment type="caution">
    <text evidence="14">The sequence shown here is derived from an EMBL/GenBank/DDBJ whole genome shotgun (WGS) entry which is preliminary data.</text>
</comment>
<dbReference type="PRINTS" id="PR00248">
    <property type="entry name" value="GPCRMGR"/>
</dbReference>